<evidence type="ECO:0000313" key="2">
    <source>
        <dbReference type="EMBL" id="PSN96686.1"/>
    </source>
</evidence>
<evidence type="ECO:0000256" key="1">
    <source>
        <dbReference type="SAM" id="Phobius"/>
    </source>
</evidence>
<organism evidence="2 3">
    <name type="scientific">Candidatus Marsarchaeota G2 archaeon ECH_B_2</name>
    <dbReference type="NCBI Taxonomy" id="1978160"/>
    <lineage>
        <taxon>Archaea</taxon>
        <taxon>Candidatus Marsarchaeota</taxon>
        <taxon>Candidatus Marsarchaeota group 2</taxon>
    </lineage>
</organism>
<gene>
    <name evidence="2" type="ORF">B9Q06_00635</name>
</gene>
<sequence length="682" mass="74599">MIHKRSKGGQFIILAAALILIIMVSVVTFLYTNIPTNQIVAQNVLGAVNSVEQAADKVLAASASYYSTILNVTGNYTYARQQATTLTFAGFNTLYNLYSYYGFTYSVTQPVFSAYWYSPISYTYARSTVHFNLTSLGFTGLNSNATQELLVRIVCPPNCPPKGDAAIVEVEAQGNSPLTNLEANNFYFESYNNRLNEWVKQYPTEFTNYGNGTYSLSYSGFQNAYILGVVDQRGILAIASSYSSITYTFNWPTYNPPITQPFVVQVYNNGTLSMLGQLLTQQQYPIPPVPVKDILVNETNTTSSNGGVTKPFQVPFQVEDWASDYTVPLGLAGNETLFSSFQMVAALVAPSKTKSLTVYWEGLDSWNQTPYAIPCTQQSRQYFTAKQSCTSGSTIMNGALSIDTSKLQGNQVQLLVSVGGKTFTVSFVRADGQTSMNNGGISYTLVPGVVRDIIQVEPENFAGFNNAYSVYFQLVLLIPADTNYIEVFQRAFFVNVPSNTQRNVNDLMLNSIQVNGGSIFIQNSPNSASQQWSEVQLGTQVFDQYNQTTQNKKQAIVGGQYHLWGMICSALASPQQQSSDPCSPSKGFTVGFIMAQSQLQSLYGFTNSVGQCGGGVLASASSTTNVLEIDPVLAPTCSQGIGFDGSYTISWWGALWFGYHSSMDAYLVSQLVENPPTVSVET</sequence>
<reference evidence="2 3" key="1">
    <citation type="submission" date="2017-04" db="EMBL/GenBank/DDBJ databases">
        <title>Novel microbial lineages endemic to geothermal iron-oxide mats fill important gaps in the evolutionary history of Archaea.</title>
        <authorList>
            <person name="Jay Z.J."/>
            <person name="Beam J.P."/>
            <person name="Dlakic M."/>
            <person name="Rusch D.B."/>
            <person name="Kozubal M.A."/>
            <person name="Inskeep W.P."/>
        </authorList>
    </citation>
    <scope>NUCLEOTIDE SEQUENCE [LARGE SCALE GENOMIC DNA]</scope>
    <source>
        <strain evidence="2">ECH_B_2</strain>
    </source>
</reference>
<proteinExistence type="predicted"/>
<evidence type="ECO:0000313" key="3">
    <source>
        <dbReference type="Proteomes" id="UP000241284"/>
    </source>
</evidence>
<protein>
    <submittedName>
        <fullName evidence="2">Uncharacterized protein</fullName>
    </submittedName>
</protein>
<keyword evidence="1" id="KW-0812">Transmembrane</keyword>
<dbReference type="Proteomes" id="UP000241284">
    <property type="component" value="Unassembled WGS sequence"/>
</dbReference>
<feature type="transmembrane region" description="Helical" evidence="1">
    <location>
        <begin position="12"/>
        <end position="31"/>
    </location>
</feature>
<comment type="caution">
    <text evidence="2">The sequence shown here is derived from an EMBL/GenBank/DDBJ whole genome shotgun (WGS) entry which is preliminary data.</text>
</comment>
<keyword evidence="1" id="KW-1133">Transmembrane helix</keyword>
<dbReference type="EMBL" id="NEXH01000001">
    <property type="protein sequence ID" value="PSN96686.1"/>
    <property type="molecule type" value="Genomic_DNA"/>
</dbReference>
<accession>A0A2R6BDJ3</accession>
<dbReference type="AlphaFoldDB" id="A0A2R6BDJ3"/>
<name>A0A2R6BDJ3_9ARCH</name>
<keyword evidence="1" id="KW-0472">Membrane</keyword>